<comment type="caution">
    <text evidence="1">The sequence shown here is derived from an EMBL/GenBank/DDBJ whole genome shotgun (WGS) entry which is preliminary data.</text>
</comment>
<dbReference type="Proteomes" id="UP000030403">
    <property type="component" value="Unassembled WGS sequence"/>
</dbReference>
<gene>
    <name evidence="1" type="ORF">N783_10305</name>
</gene>
<dbReference type="SUPFAM" id="SSF52540">
    <property type="entry name" value="P-loop containing nucleoside triphosphate hydrolases"/>
    <property type="match status" value="1"/>
</dbReference>
<dbReference type="eggNOG" id="COG2074">
    <property type="taxonomic scope" value="Bacteria"/>
</dbReference>
<evidence type="ECO:0000313" key="2">
    <source>
        <dbReference type="Proteomes" id="UP000030403"/>
    </source>
</evidence>
<dbReference type="InterPro" id="IPR027417">
    <property type="entry name" value="P-loop_NTPase"/>
</dbReference>
<reference evidence="1 2" key="1">
    <citation type="submission" date="2013-08" db="EMBL/GenBank/DDBJ databases">
        <authorList>
            <person name="Huang J."/>
            <person name="Wang G."/>
        </authorList>
    </citation>
    <scope>NUCLEOTIDE SEQUENCE [LARGE SCALE GENOMIC DNA]</scope>
    <source>
        <strain evidence="1 2">BH030004</strain>
    </source>
</reference>
<keyword evidence="2" id="KW-1185">Reference proteome</keyword>
<name>A0A0A5G7H9_9BACI</name>
<dbReference type="EMBL" id="AVPF01000026">
    <property type="protein sequence ID" value="KGX87133.1"/>
    <property type="molecule type" value="Genomic_DNA"/>
</dbReference>
<proteinExistence type="predicted"/>
<sequence>MKKVIWIGGSPDSGKTTVAKALVRKYQMDYYDYDLYEDKHHQLMASGSKEGEIEIPSSPEDVWLHTSKENLLSWAHQSFNGRFPYVLRDLSKYQTSSTILAEGFGLTPELVFPYLDHPKDAVWIISSEEKKREMMLKRNKMNGMFNDPEKEIQAEENMLQRDLKIGSMIKEQADELGLSVIHVDKNTSIEQVYNTVEKQFERILHCY</sequence>
<accession>A0A0A5G7H9</accession>
<organism evidence="1 2">
    <name type="scientific">Pontibacillus marinus BH030004 = DSM 16465</name>
    <dbReference type="NCBI Taxonomy" id="1385511"/>
    <lineage>
        <taxon>Bacteria</taxon>
        <taxon>Bacillati</taxon>
        <taxon>Bacillota</taxon>
        <taxon>Bacilli</taxon>
        <taxon>Bacillales</taxon>
        <taxon>Bacillaceae</taxon>
        <taxon>Pontibacillus</taxon>
    </lineage>
</organism>
<dbReference type="OrthoDB" id="2835040at2"/>
<dbReference type="AlphaFoldDB" id="A0A0A5G7H9"/>
<dbReference type="RefSeq" id="WP_027446927.1">
    <property type="nucleotide sequence ID" value="NZ_AULJ01000043.1"/>
</dbReference>
<evidence type="ECO:0000313" key="1">
    <source>
        <dbReference type="EMBL" id="KGX87133.1"/>
    </source>
</evidence>
<dbReference type="STRING" id="1385511.GCA_000425225_03321"/>
<dbReference type="Gene3D" id="3.40.50.300">
    <property type="entry name" value="P-loop containing nucleotide triphosphate hydrolases"/>
    <property type="match status" value="1"/>
</dbReference>
<protein>
    <submittedName>
        <fullName evidence="1">Uncharacterized protein</fullName>
    </submittedName>
</protein>